<dbReference type="EMBL" id="CM047904">
    <property type="protein sequence ID" value="KAJ0090061.1"/>
    <property type="molecule type" value="Genomic_DNA"/>
</dbReference>
<reference evidence="2" key="1">
    <citation type="journal article" date="2023" name="G3 (Bethesda)">
        <title>Genome assembly and association tests identify interacting loci associated with vigor, precocity, and sex in interspecific pistachio rootstocks.</title>
        <authorList>
            <person name="Palmer W."/>
            <person name="Jacygrad E."/>
            <person name="Sagayaradj S."/>
            <person name="Cavanaugh K."/>
            <person name="Han R."/>
            <person name="Bertier L."/>
            <person name="Beede B."/>
            <person name="Kafkas S."/>
            <person name="Golino D."/>
            <person name="Preece J."/>
            <person name="Michelmore R."/>
        </authorList>
    </citation>
    <scope>NUCLEOTIDE SEQUENCE [LARGE SCALE GENOMIC DNA]</scope>
</reference>
<accession>A0ACC1ATS9</accession>
<dbReference type="Proteomes" id="UP001164250">
    <property type="component" value="Chromosome 8"/>
</dbReference>
<organism evidence="1 2">
    <name type="scientific">Pistacia atlantica</name>
    <dbReference type="NCBI Taxonomy" id="434234"/>
    <lineage>
        <taxon>Eukaryota</taxon>
        <taxon>Viridiplantae</taxon>
        <taxon>Streptophyta</taxon>
        <taxon>Embryophyta</taxon>
        <taxon>Tracheophyta</taxon>
        <taxon>Spermatophyta</taxon>
        <taxon>Magnoliopsida</taxon>
        <taxon>eudicotyledons</taxon>
        <taxon>Gunneridae</taxon>
        <taxon>Pentapetalae</taxon>
        <taxon>rosids</taxon>
        <taxon>malvids</taxon>
        <taxon>Sapindales</taxon>
        <taxon>Anacardiaceae</taxon>
        <taxon>Pistacia</taxon>
    </lineage>
</organism>
<gene>
    <name evidence="1" type="ORF">Patl1_14420</name>
</gene>
<protein>
    <submittedName>
        <fullName evidence="1">Uncharacterized protein</fullName>
    </submittedName>
</protein>
<comment type="caution">
    <text evidence="1">The sequence shown here is derived from an EMBL/GenBank/DDBJ whole genome shotgun (WGS) entry which is preliminary data.</text>
</comment>
<sequence length="579" mass="66855">MRRRRVNTNPLSTSGEEAKPEYSSFVLFASENRVFAVCLAVRIVNALLIQTYFNPDEHWQALEVAHRMAFGGDAFRMNIRLRSVYEAKIAAGFDFDSHGSVFKVPWKSSYGHLTWEWKKGIRSYLHPMLFALLYKILALLHLDTPLVMIKAPRLLQSVFSAVGDLYLYKLSHVLFDGHVAKWALFCQWTNWFMFYCFNRTLSNSLETVLTLVGLYYWPCMRVSSGKVHSVSRKRGLVVAALACAIRPTSAITWLYVGLLELLVTRDRLRFIFLESADGYFILIPFTYVIRVLMLGFTCLLDRWMYNSWILVPLNFLKFNFLSSGGDYYGTHKWHWYLTSGFPVMLFTCIQFSFVGIMKSKHWKLSGLIVWVLALYSVLGHKEFRFVLPVLPVALIFSGYNLADTERADRKRKSALNVHSKWPSKTQFTVFFLLVTNIPMALYMSLVHQRGAEDVMNYLSKEAQNEKVKSVLFLMPCHATPYYSTLHCNLPMRFLDCSPREDKELDESDRFLSDPVGFTSEIAKNGSLPSHVVLFSSEEILLRDLLISYSYKEVQQFFHAHFKVDRDLQASVSVYALTGQ</sequence>
<evidence type="ECO:0000313" key="2">
    <source>
        <dbReference type="Proteomes" id="UP001164250"/>
    </source>
</evidence>
<keyword evidence="2" id="KW-1185">Reference proteome</keyword>
<proteinExistence type="predicted"/>
<evidence type="ECO:0000313" key="1">
    <source>
        <dbReference type="EMBL" id="KAJ0090061.1"/>
    </source>
</evidence>
<name>A0ACC1ATS9_9ROSI</name>